<gene>
    <name evidence="2" type="ORF">MNEG_2505</name>
</gene>
<dbReference type="GeneID" id="25735383"/>
<protein>
    <submittedName>
        <fullName evidence="2">Uncharacterized protein</fullName>
    </submittedName>
</protein>
<dbReference type="KEGG" id="mng:MNEG_2505"/>
<proteinExistence type="predicted"/>
<dbReference type="EMBL" id="KK100504">
    <property type="protein sequence ID" value="KIZ05448.1"/>
    <property type="molecule type" value="Genomic_DNA"/>
</dbReference>
<feature type="region of interest" description="Disordered" evidence="1">
    <location>
        <begin position="96"/>
        <end position="130"/>
    </location>
</feature>
<keyword evidence="3" id="KW-1185">Reference proteome</keyword>
<dbReference type="STRING" id="145388.A0A0D2K4Q6"/>
<organism evidence="2 3">
    <name type="scientific">Monoraphidium neglectum</name>
    <dbReference type="NCBI Taxonomy" id="145388"/>
    <lineage>
        <taxon>Eukaryota</taxon>
        <taxon>Viridiplantae</taxon>
        <taxon>Chlorophyta</taxon>
        <taxon>core chlorophytes</taxon>
        <taxon>Chlorophyceae</taxon>
        <taxon>CS clade</taxon>
        <taxon>Sphaeropleales</taxon>
        <taxon>Selenastraceae</taxon>
        <taxon>Monoraphidium</taxon>
    </lineage>
</organism>
<accession>A0A0D2K4Q6</accession>
<evidence type="ECO:0000313" key="3">
    <source>
        <dbReference type="Proteomes" id="UP000054498"/>
    </source>
</evidence>
<dbReference type="OrthoDB" id="1933410at2759"/>
<reference evidence="2 3" key="1">
    <citation type="journal article" date="2013" name="BMC Genomics">
        <title>Reconstruction of the lipid metabolism for the microalga Monoraphidium neglectum from its genome sequence reveals characteristics suitable for biofuel production.</title>
        <authorList>
            <person name="Bogen C."/>
            <person name="Al-Dilaimi A."/>
            <person name="Albersmeier A."/>
            <person name="Wichmann J."/>
            <person name="Grundmann M."/>
            <person name="Rupp O."/>
            <person name="Lauersen K.J."/>
            <person name="Blifernez-Klassen O."/>
            <person name="Kalinowski J."/>
            <person name="Goesmann A."/>
            <person name="Mussgnug J.H."/>
            <person name="Kruse O."/>
        </authorList>
    </citation>
    <scope>NUCLEOTIDE SEQUENCE [LARGE SCALE GENOMIC DNA]</scope>
    <source>
        <strain evidence="2 3">SAG 48.87</strain>
    </source>
</reference>
<dbReference type="Proteomes" id="UP000054498">
    <property type="component" value="Unassembled WGS sequence"/>
</dbReference>
<dbReference type="AlphaFoldDB" id="A0A0D2K4Q6"/>
<evidence type="ECO:0000313" key="2">
    <source>
        <dbReference type="EMBL" id="KIZ05448.1"/>
    </source>
</evidence>
<evidence type="ECO:0000256" key="1">
    <source>
        <dbReference type="SAM" id="MobiDB-lite"/>
    </source>
</evidence>
<name>A0A0D2K4Q6_9CHLO</name>
<sequence length="194" mass="20146">MASLSAASLNGSLAIGGGFLRQQRAAGSLARRVIPAAARCHSPASSPLLRSVAGGAVAGAAAPAHPVACAHHQQQLRGVRTCTRCQAAADVEAPAAKKQKQEKKGGKGQQQQQQQAKGGGKANEESVTPKSEDFSRWYLDVVAKAELADYGPVRWGADWTAGMGRGGELSECGAQGRRRAAFGWYEQPGGRADV</sequence>
<dbReference type="RefSeq" id="XP_013904467.1">
    <property type="nucleotide sequence ID" value="XM_014049013.1"/>
</dbReference>